<evidence type="ECO:0000313" key="3">
    <source>
        <dbReference type="EMBL" id="RLE09878.1"/>
    </source>
</evidence>
<dbReference type="PANTHER" id="PTHR43384:SF7">
    <property type="entry name" value="CARBON-MONOXIDE DEHYDROGENASE ACCESSORY PROTEIN"/>
    <property type="match status" value="1"/>
</dbReference>
<evidence type="ECO:0000313" key="4">
    <source>
        <dbReference type="Proteomes" id="UP000279422"/>
    </source>
</evidence>
<organism evidence="3 4">
    <name type="scientific">Aerophobetes bacterium</name>
    <dbReference type="NCBI Taxonomy" id="2030807"/>
    <lineage>
        <taxon>Bacteria</taxon>
        <taxon>Candidatus Aerophobota</taxon>
    </lineage>
</organism>
<dbReference type="InterPro" id="IPR025669">
    <property type="entry name" value="AAA_dom"/>
</dbReference>
<evidence type="ECO:0000259" key="2">
    <source>
        <dbReference type="Pfam" id="PF13614"/>
    </source>
</evidence>
<dbReference type="SUPFAM" id="SSF52540">
    <property type="entry name" value="P-loop containing nucleoside triphosphate hydrolases"/>
    <property type="match status" value="1"/>
</dbReference>
<dbReference type="EMBL" id="QMPZ01000025">
    <property type="protein sequence ID" value="RLE09878.1"/>
    <property type="molecule type" value="Genomic_DNA"/>
</dbReference>
<dbReference type="PIRSF" id="PIRSF005647">
    <property type="entry name" value="CooC"/>
    <property type="match status" value="1"/>
</dbReference>
<evidence type="ECO:0000256" key="1">
    <source>
        <dbReference type="SAM" id="MobiDB-lite"/>
    </source>
</evidence>
<comment type="caution">
    <text evidence="3">The sequence shown here is derived from an EMBL/GenBank/DDBJ whole genome shotgun (WGS) entry which is preliminary data.</text>
</comment>
<dbReference type="Pfam" id="PF13614">
    <property type="entry name" value="AAA_31"/>
    <property type="match status" value="1"/>
</dbReference>
<accession>A0A497E5J1</accession>
<name>A0A497E5J1_UNCAE</name>
<dbReference type="GO" id="GO:0009898">
    <property type="term" value="C:cytoplasmic side of plasma membrane"/>
    <property type="evidence" value="ECO:0007669"/>
    <property type="project" value="TreeGrafter"/>
</dbReference>
<dbReference type="InterPro" id="IPR027417">
    <property type="entry name" value="P-loop_NTPase"/>
</dbReference>
<reference evidence="3 4" key="1">
    <citation type="submission" date="2018-06" db="EMBL/GenBank/DDBJ databases">
        <title>Extensive metabolic versatility and redundancy in microbially diverse, dynamic hydrothermal sediments.</title>
        <authorList>
            <person name="Dombrowski N."/>
            <person name="Teske A."/>
            <person name="Baker B.J."/>
        </authorList>
    </citation>
    <scope>NUCLEOTIDE SEQUENCE [LARGE SCALE GENOMIC DNA]</scope>
    <source>
        <strain evidence="3">B47_G16</strain>
    </source>
</reference>
<proteinExistence type="predicted"/>
<dbReference type="GO" id="GO:0005524">
    <property type="term" value="F:ATP binding"/>
    <property type="evidence" value="ECO:0007669"/>
    <property type="project" value="TreeGrafter"/>
</dbReference>
<dbReference type="Gene3D" id="3.40.50.300">
    <property type="entry name" value="P-loop containing nucleotide triphosphate hydrolases"/>
    <property type="match status" value="1"/>
</dbReference>
<sequence length="275" mass="31176">MFTSYGRRQVPHDNAKGKKGSSLKVGRKIVCTGRGGTGKTTFVALLTKYLPHPLLVDADSDQNLADMLGVDLGEEGIRTISEVLFDIQKERSYEELSSLPLPEKIEYLLNTSCLYESERFDIISIGVKWTKGCYCMPNNVLRSIIPKMADSYEYTIIDSPGGLEHLNRRVVSEVDDIFVILDPSRKALKNVERMRKIASEIGIRFSNLYLIANYRFKEDVEEYIQDIGDYLGKIEYDPLLEKYSWSGKSLLELPSNSPALSSVEKILKRAGYKLR</sequence>
<dbReference type="GO" id="GO:0005829">
    <property type="term" value="C:cytosol"/>
    <property type="evidence" value="ECO:0007669"/>
    <property type="project" value="TreeGrafter"/>
</dbReference>
<feature type="region of interest" description="Disordered" evidence="1">
    <location>
        <begin position="1"/>
        <end position="21"/>
    </location>
</feature>
<gene>
    <name evidence="3" type="ORF">DRJ00_03060</name>
</gene>
<dbReference type="InterPro" id="IPR014433">
    <property type="entry name" value="CooC"/>
</dbReference>
<dbReference type="Proteomes" id="UP000279422">
    <property type="component" value="Unassembled WGS sequence"/>
</dbReference>
<dbReference type="PANTHER" id="PTHR43384">
    <property type="entry name" value="SEPTUM SITE-DETERMINING PROTEIN MIND HOMOLOG, CHLOROPLASTIC-RELATED"/>
    <property type="match status" value="1"/>
</dbReference>
<dbReference type="GO" id="GO:0016887">
    <property type="term" value="F:ATP hydrolysis activity"/>
    <property type="evidence" value="ECO:0007669"/>
    <property type="project" value="TreeGrafter"/>
</dbReference>
<dbReference type="GO" id="GO:0051782">
    <property type="term" value="P:negative regulation of cell division"/>
    <property type="evidence" value="ECO:0007669"/>
    <property type="project" value="TreeGrafter"/>
</dbReference>
<dbReference type="AlphaFoldDB" id="A0A497E5J1"/>
<protein>
    <submittedName>
        <fullName evidence="3">Cobalamin biosynthesis protein</fullName>
    </submittedName>
</protein>
<dbReference type="InterPro" id="IPR050625">
    <property type="entry name" value="ParA/MinD_ATPase"/>
</dbReference>
<feature type="domain" description="AAA" evidence="2">
    <location>
        <begin position="33"/>
        <end position="200"/>
    </location>
</feature>